<evidence type="ECO:0000256" key="1">
    <source>
        <dbReference type="SAM" id="MobiDB-lite"/>
    </source>
</evidence>
<gene>
    <name evidence="2" type="ORF">K8U61_06070</name>
</gene>
<name>A0ABS7UA27_9ACTN</name>
<accession>A0ABS7UA27</accession>
<dbReference type="RefSeq" id="WP_224122098.1">
    <property type="nucleotide sequence ID" value="NZ_JAIQZJ010000002.1"/>
</dbReference>
<reference evidence="2 3" key="1">
    <citation type="submission" date="2021-09" db="EMBL/GenBank/DDBJ databases">
        <title>Whole genome sequence of Nocardioides sp. GBK3QG-3.</title>
        <authorList>
            <person name="Tuo L."/>
        </authorList>
    </citation>
    <scope>NUCLEOTIDE SEQUENCE [LARGE SCALE GENOMIC DNA]</scope>
    <source>
        <strain evidence="2 3">GBK3QG-3</strain>
    </source>
</reference>
<evidence type="ECO:0000313" key="3">
    <source>
        <dbReference type="Proteomes" id="UP000780875"/>
    </source>
</evidence>
<dbReference type="EMBL" id="JAIQZJ010000002">
    <property type="protein sequence ID" value="MBZ5737722.1"/>
    <property type="molecule type" value="Genomic_DNA"/>
</dbReference>
<protein>
    <submittedName>
        <fullName evidence="2">Uncharacterized protein</fullName>
    </submittedName>
</protein>
<comment type="caution">
    <text evidence="2">The sequence shown here is derived from an EMBL/GenBank/DDBJ whole genome shotgun (WGS) entry which is preliminary data.</text>
</comment>
<keyword evidence="3" id="KW-1185">Reference proteome</keyword>
<dbReference type="Proteomes" id="UP000780875">
    <property type="component" value="Unassembled WGS sequence"/>
</dbReference>
<feature type="compositionally biased region" description="Basic and acidic residues" evidence="1">
    <location>
        <begin position="1"/>
        <end position="10"/>
    </location>
</feature>
<evidence type="ECO:0000313" key="2">
    <source>
        <dbReference type="EMBL" id="MBZ5737722.1"/>
    </source>
</evidence>
<sequence length="47" mass="5251">MSEFDFHEDPLPEEEESPVSEDTGTVYGEQGEAELTPHDVEDPEDDA</sequence>
<proteinExistence type="predicted"/>
<feature type="region of interest" description="Disordered" evidence="1">
    <location>
        <begin position="1"/>
        <end position="47"/>
    </location>
</feature>
<organism evidence="2 3">
    <name type="scientific">Nocardioides mangrovi</name>
    <dbReference type="NCBI Taxonomy" id="2874580"/>
    <lineage>
        <taxon>Bacteria</taxon>
        <taxon>Bacillati</taxon>
        <taxon>Actinomycetota</taxon>
        <taxon>Actinomycetes</taxon>
        <taxon>Propionibacteriales</taxon>
        <taxon>Nocardioidaceae</taxon>
        <taxon>Nocardioides</taxon>
    </lineage>
</organism>